<dbReference type="AlphaFoldDB" id="A0A382P9L6"/>
<dbReference type="Gene3D" id="3.30.2010.20">
    <property type="match status" value="1"/>
</dbReference>
<sequence length="85" mass="9570">PYPSDDLIADGVEPDLLGLFSGHAYPDEVSDPPAPPQVYLFLENLWDYCEEDEATFAEEVRITYLHELGHYLGLEETDLESRGLA</sequence>
<organism evidence="1">
    <name type="scientific">marine metagenome</name>
    <dbReference type="NCBI Taxonomy" id="408172"/>
    <lineage>
        <taxon>unclassified sequences</taxon>
        <taxon>metagenomes</taxon>
        <taxon>ecological metagenomes</taxon>
    </lineage>
</organism>
<proteinExistence type="predicted"/>
<gene>
    <name evidence="1" type="ORF">METZ01_LOCUS322943</name>
</gene>
<dbReference type="EMBL" id="UINC01105843">
    <property type="protein sequence ID" value="SVC70089.1"/>
    <property type="molecule type" value="Genomic_DNA"/>
</dbReference>
<dbReference type="Pfam" id="PF06262">
    <property type="entry name" value="Zincin_1"/>
    <property type="match status" value="1"/>
</dbReference>
<feature type="non-terminal residue" evidence="1">
    <location>
        <position position="1"/>
    </location>
</feature>
<dbReference type="InterPro" id="IPR038555">
    <property type="entry name" value="Zincin_1_sf"/>
</dbReference>
<evidence type="ECO:0000313" key="1">
    <source>
        <dbReference type="EMBL" id="SVC70089.1"/>
    </source>
</evidence>
<dbReference type="InterPro" id="IPR010428">
    <property type="entry name" value="Zincin_1"/>
</dbReference>
<name>A0A382P9L6_9ZZZZ</name>
<reference evidence="1" key="1">
    <citation type="submission" date="2018-05" db="EMBL/GenBank/DDBJ databases">
        <authorList>
            <person name="Lanie J.A."/>
            <person name="Ng W.-L."/>
            <person name="Kazmierczak K.M."/>
            <person name="Andrzejewski T.M."/>
            <person name="Davidsen T.M."/>
            <person name="Wayne K.J."/>
            <person name="Tettelin H."/>
            <person name="Glass J.I."/>
            <person name="Rusch D."/>
            <person name="Podicherti R."/>
            <person name="Tsui H.-C.T."/>
            <person name="Winkler M.E."/>
        </authorList>
    </citation>
    <scope>NUCLEOTIDE SEQUENCE</scope>
</reference>
<accession>A0A382P9L6</accession>
<protein>
    <recommendedName>
        <fullName evidence="2">Peptidase M10 metallopeptidase domain-containing protein</fullName>
    </recommendedName>
</protein>
<evidence type="ECO:0008006" key="2">
    <source>
        <dbReference type="Google" id="ProtNLM"/>
    </source>
</evidence>
<dbReference type="SUPFAM" id="SSF55486">
    <property type="entry name" value="Metalloproteases ('zincins'), catalytic domain"/>
    <property type="match status" value="1"/>
</dbReference>